<evidence type="ECO:0000259" key="11">
    <source>
        <dbReference type="Pfam" id="PF00365"/>
    </source>
</evidence>
<dbReference type="InterPro" id="IPR011183">
    <property type="entry name" value="PfpB_PPi_PFK"/>
</dbReference>
<proteinExistence type="inferred from homology"/>
<evidence type="ECO:0000256" key="9">
    <source>
        <dbReference type="ARBA" id="ARBA00048072"/>
    </source>
</evidence>
<dbReference type="NCBIfam" id="NF005482">
    <property type="entry name" value="PRK07085.1"/>
    <property type="match status" value="1"/>
</dbReference>
<dbReference type="NCBIfam" id="TIGR02477">
    <property type="entry name" value="PFKA_PPi"/>
    <property type="match status" value="1"/>
</dbReference>
<dbReference type="PANTHER" id="PTHR43650">
    <property type="entry name" value="PYROPHOSPHATE--FRUCTOSE 6-PHOSPHATE 1-PHOSPHOTRANSFERASE"/>
    <property type="match status" value="1"/>
</dbReference>
<comment type="caution">
    <text evidence="12">The sequence shown here is derived from an EMBL/GenBank/DDBJ whole genome shotgun (WGS) entry which is preliminary data.</text>
</comment>
<dbReference type="PRINTS" id="PR00476">
    <property type="entry name" value="PHFRCTKINASE"/>
</dbReference>
<evidence type="ECO:0000256" key="4">
    <source>
        <dbReference type="ARBA" id="ARBA00022679"/>
    </source>
</evidence>
<evidence type="ECO:0000313" key="12">
    <source>
        <dbReference type="EMBL" id="MFC4665533.1"/>
    </source>
</evidence>
<protein>
    <recommendedName>
        <fullName evidence="10">Pyrophosphate--fructose 6-phosphate 1-phosphotransferase</fullName>
        <ecNumber evidence="10">2.7.1.90</ecNumber>
    </recommendedName>
    <alternativeName>
        <fullName evidence="10">6-phosphofructokinase, pyrophosphate dependent</fullName>
    </alternativeName>
    <alternativeName>
        <fullName evidence="10">PPi-dependent phosphofructokinase</fullName>
        <shortName evidence="10">PPi-PFK</shortName>
    </alternativeName>
    <alternativeName>
        <fullName evidence="10">Pyrophosphate-dependent 6-phosphofructose-1-kinase</fullName>
    </alternativeName>
</protein>
<dbReference type="RefSeq" id="WP_380077759.1">
    <property type="nucleotide sequence ID" value="NZ_JBHSGO010000046.1"/>
</dbReference>
<dbReference type="Gene3D" id="3.40.50.460">
    <property type="entry name" value="Phosphofructokinase domain"/>
    <property type="match status" value="1"/>
</dbReference>
<evidence type="ECO:0000256" key="5">
    <source>
        <dbReference type="ARBA" id="ARBA00022723"/>
    </source>
</evidence>
<organism evidence="12 13">
    <name type="scientific">Falsiporphyromonas endometrii</name>
    <dbReference type="NCBI Taxonomy" id="1387297"/>
    <lineage>
        <taxon>Bacteria</taxon>
        <taxon>Pseudomonadati</taxon>
        <taxon>Bacteroidota</taxon>
        <taxon>Bacteroidia</taxon>
        <taxon>Bacteroidales</taxon>
        <taxon>Porphyromonadaceae</taxon>
        <taxon>Falsiporphyromonas</taxon>
    </lineage>
</organism>
<feature type="binding site" description="in other chain" evidence="10">
    <location>
        <position position="310"/>
    </location>
    <ligand>
        <name>substrate</name>
        <note>ligand shared between dimeric partners</note>
    </ligand>
</feature>
<feature type="active site" description="Proton acceptor" evidence="10">
    <location>
        <position position="204"/>
    </location>
</feature>
<comment type="subcellular location">
    <subcellularLocation>
        <location evidence="10">Cytoplasm</location>
    </subcellularLocation>
</comment>
<evidence type="ECO:0000256" key="6">
    <source>
        <dbReference type="ARBA" id="ARBA00022777"/>
    </source>
</evidence>
<keyword evidence="7 10" id="KW-0460">Magnesium</keyword>
<dbReference type="SUPFAM" id="SSF53784">
    <property type="entry name" value="Phosphofructokinase"/>
    <property type="match status" value="1"/>
</dbReference>
<comment type="catalytic activity">
    <reaction evidence="9 10">
        <text>beta-D-fructose 6-phosphate + diphosphate = beta-D-fructose 1,6-bisphosphate + phosphate + H(+)</text>
        <dbReference type="Rhea" id="RHEA:13613"/>
        <dbReference type="ChEBI" id="CHEBI:15378"/>
        <dbReference type="ChEBI" id="CHEBI:32966"/>
        <dbReference type="ChEBI" id="CHEBI:33019"/>
        <dbReference type="ChEBI" id="CHEBI:43474"/>
        <dbReference type="ChEBI" id="CHEBI:57634"/>
        <dbReference type="EC" id="2.7.1.90"/>
    </reaction>
</comment>
<dbReference type="EMBL" id="JBHSGO010000046">
    <property type="protein sequence ID" value="MFC4665533.1"/>
    <property type="molecule type" value="Genomic_DNA"/>
</dbReference>
<keyword evidence="4 10" id="KW-0808">Transferase</keyword>
<feature type="binding site" description="in other chain" evidence="10">
    <location>
        <begin position="424"/>
        <end position="427"/>
    </location>
    <ligand>
        <name>substrate</name>
        <note>ligand shared between dimeric partners</note>
    </ligand>
</feature>
<reference evidence="13" key="1">
    <citation type="journal article" date="2019" name="Int. J. Syst. Evol. Microbiol.">
        <title>The Global Catalogue of Microorganisms (GCM) 10K type strain sequencing project: providing services to taxonomists for standard genome sequencing and annotation.</title>
        <authorList>
            <consortium name="The Broad Institute Genomics Platform"/>
            <consortium name="The Broad Institute Genome Sequencing Center for Infectious Disease"/>
            <person name="Wu L."/>
            <person name="Ma J."/>
        </authorList>
    </citation>
    <scope>NUCLEOTIDE SEQUENCE [LARGE SCALE GENOMIC DNA]</scope>
    <source>
        <strain evidence="13">CGMCC 4.7357</strain>
    </source>
</reference>
<accession>A0ABV9K6C3</accession>
<keyword evidence="3 10" id="KW-0963">Cytoplasm</keyword>
<feature type="site" description="Important for catalytic activity and substrate specificity; stabilizes the transition state when the phosphoryl donor is PPi; prevents ATP from binding by mimicking the alpha-phosphate group of ATP" evidence="10">
    <location>
        <position position="175"/>
    </location>
</feature>
<dbReference type="InterPro" id="IPR022953">
    <property type="entry name" value="ATP_PFK"/>
</dbReference>
<dbReference type="EC" id="2.7.1.90" evidence="10"/>
<dbReference type="HAMAP" id="MF_01980">
    <property type="entry name" value="Phosphofructokinase_II_Long"/>
    <property type="match status" value="1"/>
</dbReference>
<comment type="activity regulation">
    <text evidence="10">Non-allosteric.</text>
</comment>
<feature type="domain" description="Phosphofructokinase" evidence="11">
    <location>
        <begin position="72"/>
        <end position="313"/>
    </location>
</feature>
<evidence type="ECO:0000256" key="8">
    <source>
        <dbReference type="ARBA" id="ARBA00023152"/>
    </source>
</evidence>
<dbReference type="Pfam" id="PF00365">
    <property type="entry name" value="PFK"/>
    <property type="match status" value="1"/>
</dbReference>
<dbReference type="Gene3D" id="3.40.50.450">
    <property type="match status" value="1"/>
</dbReference>
<comment type="cofactor">
    <cofactor evidence="1 10">
        <name>Mg(2+)</name>
        <dbReference type="ChEBI" id="CHEBI:18420"/>
    </cofactor>
</comment>
<evidence type="ECO:0000256" key="1">
    <source>
        <dbReference type="ARBA" id="ARBA00001946"/>
    </source>
</evidence>
<evidence type="ECO:0000313" key="13">
    <source>
        <dbReference type="Proteomes" id="UP001596020"/>
    </source>
</evidence>
<dbReference type="InterPro" id="IPR000023">
    <property type="entry name" value="Phosphofructokinase_dom"/>
</dbReference>
<feature type="binding site" description="in other chain" evidence="10">
    <location>
        <begin position="202"/>
        <end position="204"/>
    </location>
    <ligand>
        <name>substrate</name>
        <note>ligand shared between dimeric partners</note>
    </ligand>
</feature>
<feature type="binding site" evidence="10">
    <location>
        <position position="174"/>
    </location>
    <ligand>
        <name>Mg(2+)</name>
        <dbReference type="ChEBI" id="CHEBI:18420"/>
        <note>catalytic</note>
    </ligand>
</feature>
<feature type="site" description="Important for catalytic activity; stabilizes the transition state when the phosphoryl donor is PPi" evidence="10">
    <location>
        <position position="201"/>
    </location>
</feature>
<feature type="binding site" evidence="10">
    <location>
        <position position="80"/>
    </location>
    <ligand>
        <name>diphosphate</name>
        <dbReference type="ChEBI" id="CHEBI:33019"/>
    </ligand>
</feature>
<keyword evidence="13" id="KW-1185">Reference proteome</keyword>
<evidence type="ECO:0000256" key="10">
    <source>
        <dbReference type="HAMAP-Rule" id="MF_01980"/>
    </source>
</evidence>
<comment type="caution">
    <text evidence="10">Lacks conserved residue(s) required for the propagation of feature annotation.</text>
</comment>
<comment type="subunit">
    <text evidence="10">Homodimer.</text>
</comment>
<gene>
    <name evidence="10" type="primary">pfp</name>
    <name evidence="12" type="ORF">ACFO3G_02725</name>
</gene>
<dbReference type="GO" id="GO:0047334">
    <property type="term" value="F:diphosphate-fructose-6-phosphate 1-phosphotransferase activity"/>
    <property type="evidence" value="ECO:0007669"/>
    <property type="project" value="UniProtKB-EC"/>
</dbReference>
<comment type="pathway">
    <text evidence="10">Carbohydrate degradation; glycolysis; D-glyceraldehyde 3-phosphate and glycerone phosphate from D-glucose: step 3/4.</text>
</comment>
<dbReference type="Gene3D" id="1.10.10.480">
    <property type="entry name" value="Phosphofructokinase, domain 3"/>
    <property type="match status" value="1"/>
</dbReference>
<dbReference type="PIRSF" id="PIRSF005677">
    <property type="entry name" value="PPi_PFK_PfpB"/>
    <property type="match status" value="1"/>
</dbReference>
<feature type="binding site" description="in other chain" evidence="10">
    <location>
        <begin position="249"/>
        <end position="251"/>
    </location>
    <ligand>
        <name>substrate</name>
        <note>ligand shared between dimeric partners</note>
    </ligand>
</feature>
<dbReference type="InterPro" id="IPR035966">
    <property type="entry name" value="PKF_sf"/>
</dbReference>
<keyword evidence="8 10" id="KW-0324">Glycolysis</keyword>
<dbReference type="Proteomes" id="UP001596020">
    <property type="component" value="Unassembled WGS sequence"/>
</dbReference>
<comment type="similarity">
    <text evidence="10">Belongs to the phosphofructokinase type A (PFKA) family. PPi-dependent PFK group II subfamily. Clade 'Long' sub-subfamily.</text>
</comment>
<name>A0ABV9K6C3_9PORP</name>
<comment type="function">
    <text evidence="2 10">Catalyzes the phosphorylation of D-fructose 6-phosphate, the first committing step of glycolysis. Uses inorganic phosphate (PPi) as phosphoryl donor instead of ATP like common ATP-dependent phosphofructokinases (ATP-PFKs), which renders the reaction reversible, and can thus function both in glycolysis and gluconeogenesis. Consistently, PPi-PFK can replace the enzymes of both the forward (ATP-PFK) and reverse (fructose-bisphosphatase (FBPase)) reactions.</text>
</comment>
<evidence type="ECO:0000256" key="2">
    <source>
        <dbReference type="ARBA" id="ARBA00003138"/>
    </source>
</evidence>
<keyword evidence="6 10" id="KW-0418">Kinase</keyword>
<evidence type="ECO:0000256" key="3">
    <source>
        <dbReference type="ARBA" id="ARBA00022490"/>
    </source>
</evidence>
<keyword evidence="5 10" id="KW-0479">Metal-binding</keyword>
<evidence type="ECO:0000256" key="7">
    <source>
        <dbReference type="ARBA" id="ARBA00022842"/>
    </source>
</evidence>
<sequence length="556" mass="62239">MFEVSPLQKLRSQYSPKIPKALRCGWKVIKGANTQAERDGGQIKEMFPHTYGLPMIHLEEGEMVNALKDGINIGVILSGGPAPGGHNVITGLFDGIKQLHESSKLFGFLMGPDGLVNHNYIEITKEIVDKHRNTGGFDMIGSGRTKLEKPEQFDRGIEILHKLNIRAVVIIGGDDSNTNACMMAEYFLQKGENIQVIGCPKTIDGDLKNEDIECSFGFDTATKVYSELIGNIQRDCLSSKKNWHFIKLMGRTASHITLECALKCQPNITLISENIQAKDWRINDVVNYMANIIAQRAAEGKMYGTALIPEGILEFLPSFRVLIDEINEYLSSPQGSHLEMVMKREKVRFMSIQLSEDSSKLLQSLPYEVALQLLEDRDPHGNVMVSKVDTEKLFVGLVAKRLEEMRIEGTFSGKFSTQTHFLGYEGRCAFPSNYDADYCYSLGRTAVALIADGLTGYMATVRNTTHPADECIAGGVPLTKMMYMERRGGQLVPVIKKSLVNVDGKAFEYFERHREKWALEDCYNYPGPIAFYGPRQICDEPTLTIRLELDSTTSFE</sequence>
<dbReference type="PANTHER" id="PTHR43650:SF1">
    <property type="entry name" value="PYROPHOSPHATE--FRUCTOSE 6-PHOSPHATE 1-PHOSPHOTRANSFERASE SUBUNIT BETA 2"/>
    <property type="match status" value="1"/>
</dbReference>